<evidence type="ECO:0000313" key="2">
    <source>
        <dbReference type="EMBL" id="QQZ59537.1"/>
    </source>
</evidence>
<evidence type="ECO:0000313" key="3">
    <source>
        <dbReference type="Proteomes" id="UP000595841"/>
    </source>
</evidence>
<dbReference type="Proteomes" id="UP000595841">
    <property type="component" value="Chromosome"/>
</dbReference>
<gene>
    <name evidence="2" type="ORF">JI735_23270</name>
</gene>
<dbReference type="EMBL" id="CP068595">
    <property type="protein sequence ID" value="QQZ59537.1"/>
    <property type="molecule type" value="Genomic_DNA"/>
</dbReference>
<dbReference type="KEGG" id="pson:JI735_23270"/>
<dbReference type="AlphaFoldDB" id="A0A974P8R8"/>
<sequence length="161" mass="17530">MKKIQRLITRIGLTLLAGVLIGGGVLGSGKMTPHATAAAAGNGYVYYNSEDALYRVPTAGGTAQKLSENFSGDYLEATSKYLYFFESDDLSKLQRLSLTENNALISSFAGDKNILFYQIEGDYLYFLDDKGVIYRSPANAADDSQIKQIANNADTEFPDSL</sequence>
<reference evidence="2 3" key="1">
    <citation type="submission" date="2021-01" db="EMBL/GenBank/DDBJ databases">
        <title>Whole genome sequence of Paenibacillus sonchi LMG 24727 for comparative genomics.</title>
        <authorList>
            <person name="Lee G."/>
            <person name="Kim M.-J."/>
            <person name="Lim K."/>
            <person name="Shin J.-H."/>
        </authorList>
    </citation>
    <scope>NUCLEOTIDE SEQUENCE [LARGE SCALE GENOMIC DNA]</scope>
    <source>
        <strain evidence="2 3">LMG 24727</strain>
    </source>
</reference>
<protein>
    <submittedName>
        <fullName evidence="2">DUF5050 domain-containing protein</fullName>
    </submittedName>
</protein>
<organism evidence="2 3">
    <name type="scientific">Paenibacillus sonchi</name>
    <dbReference type="NCBI Taxonomy" id="373687"/>
    <lineage>
        <taxon>Bacteria</taxon>
        <taxon>Bacillati</taxon>
        <taxon>Bacillota</taxon>
        <taxon>Bacilli</taxon>
        <taxon>Bacillales</taxon>
        <taxon>Paenibacillaceae</taxon>
        <taxon>Paenibacillus</taxon>
        <taxon>Paenibacillus sonchi group</taxon>
    </lineage>
</organism>
<keyword evidence="3" id="KW-1185">Reference proteome</keyword>
<dbReference type="Pfam" id="PF16472">
    <property type="entry name" value="DUF5050"/>
    <property type="match status" value="1"/>
</dbReference>
<accession>A0A974P8R8</accession>
<proteinExistence type="predicted"/>
<dbReference type="SUPFAM" id="SSF69304">
    <property type="entry name" value="Tricorn protease N-terminal domain"/>
    <property type="match status" value="1"/>
</dbReference>
<dbReference type="InterPro" id="IPR032485">
    <property type="entry name" value="LRP1-like_beta_prop"/>
</dbReference>
<name>A0A974P8R8_9BACL</name>
<dbReference type="RefSeq" id="WP_202676481.1">
    <property type="nucleotide sequence ID" value="NZ_CP068595.1"/>
</dbReference>
<feature type="domain" description="Prolow-density lipoprotein receptor-related protein 1-like beta-propeller" evidence="1">
    <location>
        <begin position="43"/>
        <end position="143"/>
    </location>
</feature>
<evidence type="ECO:0000259" key="1">
    <source>
        <dbReference type="Pfam" id="PF16472"/>
    </source>
</evidence>